<proteinExistence type="predicted"/>
<dbReference type="AlphaFoldDB" id="A0A382VRK5"/>
<sequence>MGNQRTRRRPTDAQWRQLYSSPPDAGNAPLLHDVIQAVRLDGNAAERLLAEADIDLSGFLASAQERIETLQRQTGLSPAPGRPIETLTESEFMELTDDDVLSFLEAEGIDCGAFLTRVSELIDDRTAVSSETSH</sequence>
<organism evidence="2">
    <name type="scientific">marine metagenome</name>
    <dbReference type="NCBI Taxonomy" id="408172"/>
    <lineage>
        <taxon>unclassified sequences</taxon>
        <taxon>metagenomes</taxon>
        <taxon>ecological metagenomes</taxon>
    </lineage>
</organism>
<reference evidence="2" key="1">
    <citation type="submission" date="2018-05" db="EMBL/GenBank/DDBJ databases">
        <authorList>
            <person name="Lanie J.A."/>
            <person name="Ng W.-L."/>
            <person name="Kazmierczak K.M."/>
            <person name="Andrzejewski T.M."/>
            <person name="Davidsen T.M."/>
            <person name="Wayne K.J."/>
            <person name="Tettelin H."/>
            <person name="Glass J.I."/>
            <person name="Rusch D."/>
            <person name="Podicherti R."/>
            <person name="Tsui H.-C.T."/>
            <person name="Winkler M.E."/>
        </authorList>
    </citation>
    <scope>NUCLEOTIDE SEQUENCE</scope>
</reference>
<name>A0A382VRK5_9ZZZZ</name>
<gene>
    <name evidence="2" type="ORF">METZ01_LOCUS401864</name>
</gene>
<protein>
    <submittedName>
        <fullName evidence="2">Uncharacterized protein</fullName>
    </submittedName>
</protein>
<evidence type="ECO:0000256" key="1">
    <source>
        <dbReference type="SAM" id="MobiDB-lite"/>
    </source>
</evidence>
<accession>A0A382VRK5</accession>
<evidence type="ECO:0000313" key="2">
    <source>
        <dbReference type="EMBL" id="SVD49010.1"/>
    </source>
</evidence>
<dbReference type="EMBL" id="UINC01153991">
    <property type="protein sequence ID" value="SVD49010.1"/>
    <property type="molecule type" value="Genomic_DNA"/>
</dbReference>
<feature type="region of interest" description="Disordered" evidence="1">
    <location>
        <begin position="1"/>
        <end position="26"/>
    </location>
</feature>